<dbReference type="PANTHER" id="PTHR16320">
    <property type="entry name" value="SPHINGOMYELINASE FAMILY MEMBER"/>
    <property type="match status" value="1"/>
</dbReference>
<dbReference type="STRING" id="645134.A0A0L0HS63"/>
<dbReference type="EC" id="3.1.4.12" evidence="2"/>
<dbReference type="GeneID" id="27685280"/>
<dbReference type="GO" id="GO:0005737">
    <property type="term" value="C:cytoplasm"/>
    <property type="evidence" value="ECO:0007669"/>
    <property type="project" value="TreeGrafter"/>
</dbReference>
<evidence type="ECO:0000259" key="4">
    <source>
        <dbReference type="Pfam" id="PF03372"/>
    </source>
</evidence>
<dbReference type="PANTHER" id="PTHR16320:SF1">
    <property type="entry name" value="SPHINGOMYELINASE DDB_G0288017"/>
    <property type="match status" value="1"/>
</dbReference>
<dbReference type="AlphaFoldDB" id="A0A0L0HS63"/>
<feature type="domain" description="Endonuclease/exonuclease/phosphatase" evidence="4">
    <location>
        <begin position="38"/>
        <end position="270"/>
    </location>
</feature>
<reference evidence="5 6" key="1">
    <citation type="submission" date="2009-08" db="EMBL/GenBank/DDBJ databases">
        <title>The Genome Sequence of Spizellomyces punctatus strain DAOM BR117.</title>
        <authorList>
            <consortium name="The Broad Institute Genome Sequencing Platform"/>
            <person name="Russ C."/>
            <person name="Cuomo C."/>
            <person name="Shea T."/>
            <person name="Young S.K."/>
            <person name="Zeng Q."/>
            <person name="Koehrsen M."/>
            <person name="Haas B."/>
            <person name="Borodovsky M."/>
            <person name="Guigo R."/>
            <person name="Alvarado L."/>
            <person name="Berlin A."/>
            <person name="Bochicchio J."/>
            <person name="Borenstein D."/>
            <person name="Chapman S."/>
            <person name="Chen Z."/>
            <person name="Engels R."/>
            <person name="Freedman E."/>
            <person name="Gellesch M."/>
            <person name="Goldberg J."/>
            <person name="Griggs A."/>
            <person name="Gujja S."/>
            <person name="Heiman D."/>
            <person name="Hepburn T."/>
            <person name="Howarth C."/>
            <person name="Jen D."/>
            <person name="Larson L."/>
            <person name="Lewis B."/>
            <person name="Mehta T."/>
            <person name="Park D."/>
            <person name="Pearson M."/>
            <person name="Roberts A."/>
            <person name="Saif S."/>
            <person name="Shenoy N."/>
            <person name="Sisk P."/>
            <person name="Stolte C."/>
            <person name="Sykes S."/>
            <person name="Thomson T."/>
            <person name="Walk T."/>
            <person name="White J."/>
            <person name="Yandava C."/>
            <person name="Burger G."/>
            <person name="Gray M.W."/>
            <person name="Holland P.W.H."/>
            <person name="King N."/>
            <person name="Lang F.B.F."/>
            <person name="Roger A.J."/>
            <person name="Ruiz-Trillo I."/>
            <person name="Lander E."/>
            <person name="Nusbaum C."/>
        </authorList>
    </citation>
    <scope>NUCLEOTIDE SEQUENCE [LARGE SCALE GENOMIC DNA]</scope>
    <source>
        <strain evidence="5 6">DAOM BR117</strain>
    </source>
</reference>
<keyword evidence="6" id="KW-1185">Reference proteome</keyword>
<dbReference type="EMBL" id="KQ257451">
    <property type="protein sequence ID" value="KND04196.1"/>
    <property type="molecule type" value="Genomic_DNA"/>
</dbReference>
<evidence type="ECO:0000256" key="1">
    <source>
        <dbReference type="ARBA" id="ARBA00006335"/>
    </source>
</evidence>
<evidence type="ECO:0000256" key="3">
    <source>
        <dbReference type="ARBA" id="ARBA00022801"/>
    </source>
</evidence>
<dbReference type="VEuPathDB" id="FungiDB:SPPG_01629"/>
<dbReference type="InterPro" id="IPR036691">
    <property type="entry name" value="Endo/exonu/phosph_ase_sf"/>
</dbReference>
<dbReference type="Pfam" id="PF03372">
    <property type="entry name" value="Exo_endo_phos"/>
    <property type="match status" value="1"/>
</dbReference>
<name>A0A0L0HS63_SPIPD</name>
<dbReference type="CDD" id="cd09078">
    <property type="entry name" value="nSMase"/>
    <property type="match status" value="1"/>
</dbReference>
<dbReference type="InParanoid" id="A0A0L0HS63"/>
<sequence length="329" mass="37122">MTRLRLLTLNFFLRPPGVSEKGSKGDWKFERLRLFAETQFQNYDIIALQETFASLSSRRNELISLAQKHGLKYVAAGKKQSIWKLRVDAGLIILSRIPIVSVDEWTFVRGTEIGDWLAAKGVLYAKIQAAPDRHLHLFATHFQSTDSPRAIELRHRQYIEAKRFIDNMLEKNQRKPSEPVLFVGDMNVDARAGPEDGIGHGAEYLKMLGIYSGATADPDSTSGAKCVRYDVGNVCYEILKEHPITTSRLRVGPGRPEPDRKCIDFVLTFRPAGEDGTLLTDSQKDINFENVRVEKFEVKDQPFSFLSDHFGVAVDLVIEDGATNEQIPQ</sequence>
<dbReference type="InterPro" id="IPR005135">
    <property type="entry name" value="Endo/exonuclease/phosphatase"/>
</dbReference>
<organism evidence="5 6">
    <name type="scientific">Spizellomyces punctatus (strain DAOM BR117)</name>
    <dbReference type="NCBI Taxonomy" id="645134"/>
    <lineage>
        <taxon>Eukaryota</taxon>
        <taxon>Fungi</taxon>
        <taxon>Fungi incertae sedis</taxon>
        <taxon>Chytridiomycota</taxon>
        <taxon>Chytridiomycota incertae sedis</taxon>
        <taxon>Chytridiomycetes</taxon>
        <taxon>Spizellomycetales</taxon>
        <taxon>Spizellomycetaceae</taxon>
        <taxon>Spizellomyces</taxon>
    </lineage>
</organism>
<dbReference type="Gene3D" id="3.60.10.10">
    <property type="entry name" value="Endonuclease/exonuclease/phosphatase"/>
    <property type="match status" value="1"/>
</dbReference>
<dbReference type="InterPro" id="IPR038772">
    <property type="entry name" value="Sph/SMPD2-like"/>
</dbReference>
<protein>
    <recommendedName>
        <fullName evidence="2">sphingomyelin phosphodiesterase</fullName>
        <ecNumber evidence="2">3.1.4.12</ecNumber>
    </recommendedName>
</protein>
<dbReference type="SUPFAM" id="SSF56219">
    <property type="entry name" value="DNase I-like"/>
    <property type="match status" value="1"/>
</dbReference>
<dbReference type="GO" id="GO:0005576">
    <property type="term" value="C:extracellular region"/>
    <property type="evidence" value="ECO:0007669"/>
    <property type="project" value="InterPro"/>
</dbReference>
<accession>A0A0L0HS63</accession>
<gene>
    <name evidence="5" type="ORF">SPPG_01629</name>
</gene>
<dbReference type="Proteomes" id="UP000053201">
    <property type="component" value="Unassembled WGS sequence"/>
</dbReference>
<evidence type="ECO:0000256" key="2">
    <source>
        <dbReference type="ARBA" id="ARBA00012369"/>
    </source>
</evidence>
<dbReference type="RefSeq" id="XP_016612235.1">
    <property type="nucleotide sequence ID" value="XM_016749948.1"/>
</dbReference>
<proteinExistence type="inferred from homology"/>
<dbReference type="GO" id="GO:0004767">
    <property type="term" value="F:sphingomyelin phosphodiesterase activity"/>
    <property type="evidence" value="ECO:0007669"/>
    <property type="project" value="UniProtKB-EC"/>
</dbReference>
<dbReference type="OMA" id="IFNTHTQ"/>
<evidence type="ECO:0000313" key="5">
    <source>
        <dbReference type="EMBL" id="KND04196.1"/>
    </source>
</evidence>
<keyword evidence="3" id="KW-0378">Hydrolase</keyword>
<dbReference type="InterPro" id="IPR017766">
    <property type="entry name" value="Sphingomyelinase/PLipase_C"/>
</dbReference>
<dbReference type="OrthoDB" id="40902at2759"/>
<dbReference type="eggNOG" id="ENOG502S367">
    <property type="taxonomic scope" value="Eukaryota"/>
</dbReference>
<comment type="similarity">
    <text evidence="1">Belongs to the neutral sphingomyelinase family.</text>
</comment>
<evidence type="ECO:0000313" key="6">
    <source>
        <dbReference type="Proteomes" id="UP000053201"/>
    </source>
</evidence>